<dbReference type="EMBL" id="BNJK01000001">
    <property type="protein sequence ID" value="GHO93061.1"/>
    <property type="molecule type" value="Genomic_DNA"/>
</dbReference>
<dbReference type="InterPro" id="IPR003594">
    <property type="entry name" value="HATPase_dom"/>
</dbReference>
<keyword evidence="8 11" id="KW-1133">Transmembrane helix</keyword>
<dbReference type="PANTHER" id="PTHR43711">
    <property type="entry name" value="TWO-COMPONENT HISTIDINE KINASE"/>
    <property type="match status" value="1"/>
</dbReference>
<evidence type="ECO:0000256" key="5">
    <source>
        <dbReference type="ARBA" id="ARBA00022679"/>
    </source>
</evidence>
<dbReference type="AlphaFoldDB" id="A0A8J3IMQ7"/>
<feature type="transmembrane region" description="Helical" evidence="11">
    <location>
        <begin position="404"/>
        <end position="425"/>
    </location>
</feature>
<protein>
    <recommendedName>
        <fullName evidence="3">histidine kinase</fullName>
        <ecNumber evidence="3">2.7.13.3</ecNumber>
    </recommendedName>
</protein>
<feature type="transmembrane region" description="Helical" evidence="11">
    <location>
        <begin position="231"/>
        <end position="251"/>
    </location>
</feature>
<accession>A0A8J3IMQ7</accession>
<organism evidence="13 14">
    <name type="scientific">Reticulibacter mediterranei</name>
    <dbReference type="NCBI Taxonomy" id="2778369"/>
    <lineage>
        <taxon>Bacteria</taxon>
        <taxon>Bacillati</taxon>
        <taxon>Chloroflexota</taxon>
        <taxon>Ktedonobacteria</taxon>
        <taxon>Ktedonobacterales</taxon>
        <taxon>Reticulibacteraceae</taxon>
        <taxon>Reticulibacter</taxon>
    </lineage>
</organism>
<dbReference type="SMART" id="SM00387">
    <property type="entry name" value="HATPase_c"/>
    <property type="match status" value="1"/>
</dbReference>
<proteinExistence type="predicted"/>
<dbReference type="InterPro" id="IPR002293">
    <property type="entry name" value="AA/rel_permease1"/>
</dbReference>
<dbReference type="GO" id="GO:0016020">
    <property type="term" value="C:membrane"/>
    <property type="evidence" value="ECO:0007669"/>
    <property type="project" value="UniProtKB-SubCell"/>
</dbReference>
<dbReference type="InterPro" id="IPR050736">
    <property type="entry name" value="Sensor_HK_Regulatory"/>
</dbReference>
<dbReference type="GO" id="GO:0022857">
    <property type="term" value="F:transmembrane transporter activity"/>
    <property type="evidence" value="ECO:0007669"/>
    <property type="project" value="InterPro"/>
</dbReference>
<feature type="transmembrane region" description="Helical" evidence="11">
    <location>
        <begin position="298"/>
        <end position="328"/>
    </location>
</feature>
<dbReference type="InterPro" id="IPR004358">
    <property type="entry name" value="Sig_transdc_His_kin-like_C"/>
</dbReference>
<evidence type="ECO:0000256" key="10">
    <source>
        <dbReference type="ARBA" id="ARBA00023136"/>
    </source>
</evidence>
<evidence type="ECO:0000259" key="12">
    <source>
        <dbReference type="PROSITE" id="PS50109"/>
    </source>
</evidence>
<dbReference type="PANTHER" id="PTHR43711:SF31">
    <property type="entry name" value="HISTIDINE KINASE"/>
    <property type="match status" value="1"/>
</dbReference>
<dbReference type="SUPFAM" id="SSF47384">
    <property type="entry name" value="Homodimeric domain of signal transducing histidine kinase"/>
    <property type="match status" value="1"/>
</dbReference>
<feature type="domain" description="Histidine kinase" evidence="12">
    <location>
        <begin position="541"/>
        <end position="761"/>
    </location>
</feature>
<dbReference type="SUPFAM" id="SSF55874">
    <property type="entry name" value="ATPase domain of HSP90 chaperone/DNA topoisomerase II/histidine kinase"/>
    <property type="match status" value="1"/>
</dbReference>
<dbReference type="RefSeq" id="WP_220203866.1">
    <property type="nucleotide sequence ID" value="NZ_BNJK01000001.1"/>
</dbReference>
<keyword evidence="6 11" id="KW-0812">Transmembrane</keyword>
<dbReference type="InterPro" id="IPR036890">
    <property type="entry name" value="HATPase_C_sf"/>
</dbReference>
<evidence type="ECO:0000256" key="3">
    <source>
        <dbReference type="ARBA" id="ARBA00012438"/>
    </source>
</evidence>
<evidence type="ECO:0000256" key="9">
    <source>
        <dbReference type="ARBA" id="ARBA00023012"/>
    </source>
</evidence>
<dbReference type="CDD" id="cd00075">
    <property type="entry name" value="HATPase"/>
    <property type="match status" value="1"/>
</dbReference>
<keyword evidence="14" id="KW-1185">Reference proteome</keyword>
<evidence type="ECO:0000256" key="11">
    <source>
        <dbReference type="SAM" id="Phobius"/>
    </source>
</evidence>
<keyword evidence="7" id="KW-0418">Kinase</keyword>
<comment type="caution">
    <text evidence="13">The sequence shown here is derived from an EMBL/GenBank/DDBJ whole genome shotgun (WGS) entry which is preliminary data.</text>
</comment>
<dbReference type="Pfam" id="PF02518">
    <property type="entry name" value="HATPase_c"/>
    <property type="match status" value="1"/>
</dbReference>
<dbReference type="InterPro" id="IPR003661">
    <property type="entry name" value="HisK_dim/P_dom"/>
</dbReference>
<dbReference type="FunFam" id="3.30.565.10:FF:000006">
    <property type="entry name" value="Sensor histidine kinase WalK"/>
    <property type="match status" value="1"/>
</dbReference>
<evidence type="ECO:0000256" key="6">
    <source>
        <dbReference type="ARBA" id="ARBA00022692"/>
    </source>
</evidence>
<feature type="transmembrane region" description="Helical" evidence="11">
    <location>
        <begin position="112"/>
        <end position="139"/>
    </location>
</feature>
<evidence type="ECO:0000256" key="4">
    <source>
        <dbReference type="ARBA" id="ARBA00022553"/>
    </source>
</evidence>
<evidence type="ECO:0000256" key="2">
    <source>
        <dbReference type="ARBA" id="ARBA00004141"/>
    </source>
</evidence>
<reference evidence="13" key="1">
    <citation type="submission" date="2020-10" db="EMBL/GenBank/DDBJ databases">
        <title>Taxonomic study of unclassified bacteria belonging to the class Ktedonobacteria.</title>
        <authorList>
            <person name="Yabe S."/>
            <person name="Wang C.M."/>
            <person name="Zheng Y."/>
            <person name="Sakai Y."/>
            <person name="Cavaletti L."/>
            <person name="Monciardini P."/>
            <person name="Donadio S."/>
        </authorList>
    </citation>
    <scope>NUCLEOTIDE SEQUENCE</scope>
    <source>
        <strain evidence="13">ID150040</strain>
    </source>
</reference>
<feature type="transmembrane region" description="Helical" evidence="11">
    <location>
        <begin position="190"/>
        <end position="211"/>
    </location>
</feature>
<comment type="subcellular location">
    <subcellularLocation>
        <location evidence="2">Membrane</location>
        <topology evidence="2">Multi-pass membrane protein</topology>
    </subcellularLocation>
</comment>
<comment type="catalytic activity">
    <reaction evidence="1">
        <text>ATP + protein L-histidine = ADP + protein N-phospho-L-histidine.</text>
        <dbReference type="EC" id="2.7.13.3"/>
    </reaction>
</comment>
<dbReference type="InterPro" id="IPR005467">
    <property type="entry name" value="His_kinase_dom"/>
</dbReference>
<dbReference type="GO" id="GO:0000155">
    <property type="term" value="F:phosphorelay sensor kinase activity"/>
    <property type="evidence" value="ECO:0007669"/>
    <property type="project" value="InterPro"/>
</dbReference>
<feature type="transmembrane region" description="Helical" evidence="11">
    <location>
        <begin position="159"/>
        <end position="178"/>
    </location>
</feature>
<dbReference type="Pfam" id="PF13520">
    <property type="entry name" value="AA_permease_2"/>
    <property type="match status" value="1"/>
</dbReference>
<feature type="transmembrane region" description="Helical" evidence="11">
    <location>
        <begin position="479"/>
        <end position="497"/>
    </location>
</feature>
<dbReference type="SMART" id="SM00388">
    <property type="entry name" value="HisKA"/>
    <property type="match status" value="1"/>
</dbReference>
<evidence type="ECO:0000313" key="14">
    <source>
        <dbReference type="Proteomes" id="UP000597444"/>
    </source>
</evidence>
<sequence>MESKDMSVGMYTPTVLQNALGHPLHSEQRAGEVLPRVLSPLDMLALFIAIVIFIPNSSVVQAQGAGTATYFYWVLGTVTFLLPGAIVSEQLNRFLPVDGSIYVWTHRALGPLWGFLAGFCAWFPGLLGMLAASATIVTLMHGIAVQIQGSGLNWLATPWQQGVAVLVVLSLSGWLARFPLTMLMKWAKNIITFYCAAILVVGLAGLVWLLTGHAPQVSPTMSSTGIGQQAIGLYGVIILSLLGVEVPLNMAAEARQPHAAKLFLRWGPLMALVAYLVGTFGVMMVVPQSAASLPYSTLTAVTLVFGMPAAVVVGFIFLVFFLFVIMLYNMSFARILFVAALDYRLPSQLARINRHGAPSWATNTQTVIVMLITLLIYIVGPLLYPGDGAALSARNYNVVQAITTIIWCISMVILFLDLPILLIRFRRLLARSVSQLIAPPWVLHLCCFVGGVASLMGIWTTLSASWDSSLISDEQWRMTIGVSTIVFLILGMIAAAYPRLLSNIEEQTAVARENARLYRELQVAYTRLSELDQLKDAFLTTTSHELRTPLTIVQGYLELLKIMEDVSAEEQREFLTKACRACDELVVLLANIMDASRIQLDTAALHLTSIPLKEAVLSIVDLFEPLIKQEQRTIMFNGESDICVRADETSLKQVLHNLLSNALRYSPAQTSIQITAAIEDGDMVRLSISDQGDGIPLEKQSIIFEKFVRLERDTHGEVRGTGLGLFITRQLVEAMCGTIRVVSSGIKNEGATFSLTLPLGKDGSQ</sequence>
<keyword evidence="9" id="KW-0902">Two-component regulatory system</keyword>
<gene>
    <name evidence="13" type="ORF">KSF_031090</name>
</gene>
<dbReference type="Gene3D" id="3.30.565.10">
    <property type="entry name" value="Histidine kinase-like ATPase, C-terminal domain"/>
    <property type="match status" value="1"/>
</dbReference>
<dbReference type="CDD" id="cd00082">
    <property type="entry name" value="HisKA"/>
    <property type="match status" value="1"/>
</dbReference>
<evidence type="ECO:0000256" key="1">
    <source>
        <dbReference type="ARBA" id="ARBA00000085"/>
    </source>
</evidence>
<feature type="transmembrane region" description="Helical" evidence="11">
    <location>
        <begin position="367"/>
        <end position="384"/>
    </location>
</feature>
<evidence type="ECO:0000313" key="13">
    <source>
        <dbReference type="EMBL" id="GHO93061.1"/>
    </source>
</evidence>
<name>A0A8J3IMQ7_9CHLR</name>
<dbReference type="PROSITE" id="PS50109">
    <property type="entry name" value="HIS_KIN"/>
    <property type="match status" value="1"/>
</dbReference>
<feature type="transmembrane region" description="Helical" evidence="11">
    <location>
        <begin position="437"/>
        <end position="459"/>
    </location>
</feature>
<keyword evidence="5" id="KW-0808">Transferase</keyword>
<evidence type="ECO:0000256" key="8">
    <source>
        <dbReference type="ARBA" id="ARBA00022989"/>
    </source>
</evidence>
<dbReference type="EC" id="2.7.13.3" evidence="3"/>
<feature type="transmembrane region" description="Helical" evidence="11">
    <location>
        <begin position="70"/>
        <end position="91"/>
    </location>
</feature>
<dbReference type="Gene3D" id="1.20.1740.10">
    <property type="entry name" value="Amino acid/polyamine transporter I"/>
    <property type="match status" value="1"/>
</dbReference>
<keyword evidence="10 11" id="KW-0472">Membrane</keyword>
<dbReference type="PRINTS" id="PR00344">
    <property type="entry name" value="BCTRLSENSOR"/>
</dbReference>
<dbReference type="Gene3D" id="1.10.287.130">
    <property type="match status" value="1"/>
</dbReference>
<dbReference type="InterPro" id="IPR036097">
    <property type="entry name" value="HisK_dim/P_sf"/>
</dbReference>
<keyword evidence="4" id="KW-0597">Phosphoprotein</keyword>
<evidence type="ECO:0000256" key="7">
    <source>
        <dbReference type="ARBA" id="ARBA00022777"/>
    </source>
</evidence>
<dbReference type="Pfam" id="PF00512">
    <property type="entry name" value="HisKA"/>
    <property type="match status" value="1"/>
</dbReference>
<dbReference type="Proteomes" id="UP000597444">
    <property type="component" value="Unassembled WGS sequence"/>
</dbReference>
<feature type="transmembrane region" description="Helical" evidence="11">
    <location>
        <begin position="263"/>
        <end position="286"/>
    </location>
</feature>